<dbReference type="OMA" id="SGKWANC"/>
<evidence type="ECO:0000256" key="12">
    <source>
        <dbReference type="SAM" id="SignalP"/>
    </source>
</evidence>
<dbReference type="KEGG" id="ptex:113449100"/>
<dbReference type="GO" id="GO:0034445">
    <property type="term" value="P:negative regulation of plasma lipoprotein oxidation"/>
    <property type="evidence" value="ECO:0007669"/>
    <property type="project" value="Ensembl"/>
</dbReference>
<feature type="signal peptide" evidence="12">
    <location>
        <begin position="1"/>
        <end position="18"/>
    </location>
</feature>
<dbReference type="GO" id="GO:0043691">
    <property type="term" value="P:reverse cholesterol transport"/>
    <property type="evidence" value="ECO:0007669"/>
    <property type="project" value="Ensembl"/>
</dbReference>
<dbReference type="PROSITE" id="PS00213">
    <property type="entry name" value="LIPOCALIN"/>
    <property type="match status" value="1"/>
</dbReference>
<evidence type="ECO:0000256" key="7">
    <source>
        <dbReference type="ARBA" id="ARBA00022729"/>
    </source>
</evidence>
<dbReference type="GO" id="GO:0034366">
    <property type="term" value="C:spherical high-density lipoprotein particle"/>
    <property type="evidence" value="ECO:0007669"/>
    <property type="project" value="Ensembl"/>
</dbReference>
<dbReference type="Pfam" id="PF11032">
    <property type="entry name" value="ApoM"/>
    <property type="match status" value="1"/>
</dbReference>
<evidence type="ECO:0000256" key="10">
    <source>
        <dbReference type="ARBA" id="ARBA00023157"/>
    </source>
</evidence>
<protein>
    <recommendedName>
        <fullName evidence="4">Apolipoprotein M</fullName>
    </recommendedName>
</protein>
<dbReference type="GeneTree" id="ENSGT00390000001026"/>
<dbReference type="GO" id="GO:0034361">
    <property type="term" value="C:very-low-density lipoprotein particle"/>
    <property type="evidence" value="ECO:0007669"/>
    <property type="project" value="Ensembl"/>
</dbReference>
<dbReference type="PANTHER" id="PTHR32028:SF1">
    <property type="entry name" value="APOLIPOPROTEIN M"/>
    <property type="match status" value="1"/>
</dbReference>
<evidence type="ECO:0000256" key="3">
    <source>
        <dbReference type="ARBA" id="ARBA00011559"/>
    </source>
</evidence>
<organism evidence="13 14">
    <name type="scientific">Pseudonaja textilis</name>
    <name type="common">Eastern brown snake</name>
    <dbReference type="NCBI Taxonomy" id="8673"/>
    <lineage>
        <taxon>Eukaryota</taxon>
        <taxon>Metazoa</taxon>
        <taxon>Chordata</taxon>
        <taxon>Craniata</taxon>
        <taxon>Vertebrata</taxon>
        <taxon>Euteleostomi</taxon>
        <taxon>Lepidosauria</taxon>
        <taxon>Squamata</taxon>
        <taxon>Bifurcata</taxon>
        <taxon>Unidentata</taxon>
        <taxon>Episquamata</taxon>
        <taxon>Toxicofera</taxon>
        <taxon>Serpentes</taxon>
        <taxon>Colubroidea</taxon>
        <taxon>Elapidae</taxon>
        <taxon>Hydrophiinae</taxon>
        <taxon>Pseudonaja</taxon>
    </lineage>
</organism>
<evidence type="ECO:0000256" key="4">
    <source>
        <dbReference type="ARBA" id="ARBA00019937"/>
    </source>
</evidence>
<dbReference type="GO" id="GO:0034375">
    <property type="term" value="P:high-density lipoprotein particle remodeling"/>
    <property type="evidence" value="ECO:0007669"/>
    <property type="project" value="Ensembl"/>
</dbReference>
<dbReference type="Ensembl" id="ENSPTXT00000026039.1">
    <property type="protein sequence ID" value="ENSPTXP00000025260.1"/>
    <property type="gene ID" value="ENSPTXG00000017608.1"/>
</dbReference>
<comment type="subcellular location">
    <subcellularLocation>
        <location evidence="1">Secreted</location>
    </subcellularLocation>
</comment>
<evidence type="ECO:0000256" key="11">
    <source>
        <dbReference type="ARBA" id="ARBA00025553"/>
    </source>
</evidence>
<gene>
    <name evidence="13" type="primary">APOM</name>
</gene>
<dbReference type="GO" id="GO:0034365">
    <property type="term" value="C:discoidal high-density lipoprotein particle"/>
    <property type="evidence" value="ECO:0007669"/>
    <property type="project" value="Ensembl"/>
</dbReference>
<reference evidence="13" key="1">
    <citation type="submission" date="2025-08" db="UniProtKB">
        <authorList>
            <consortium name="Ensembl"/>
        </authorList>
    </citation>
    <scope>IDENTIFICATION</scope>
</reference>
<dbReference type="GO" id="GO:0016209">
    <property type="term" value="F:antioxidant activity"/>
    <property type="evidence" value="ECO:0007669"/>
    <property type="project" value="Ensembl"/>
</dbReference>
<dbReference type="GO" id="GO:0005319">
    <property type="term" value="F:lipid transporter activity"/>
    <property type="evidence" value="ECO:0007669"/>
    <property type="project" value="Ensembl"/>
</dbReference>
<keyword evidence="9" id="KW-0445">Lipid transport</keyword>
<dbReference type="RefSeq" id="XP_026575871.1">
    <property type="nucleotide sequence ID" value="XM_026720086.1"/>
</dbReference>
<comment type="subunit">
    <text evidence="3">Interacts with LRP2; LRP2 mediates APOM renal uptake and subsequent lysosomal degradation.</text>
</comment>
<evidence type="ECO:0000256" key="6">
    <source>
        <dbReference type="ARBA" id="ARBA00022525"/>
    </source>
</evidence>
<reference evidence="13" key="2">
    <citation type="submission" date="2025-09" db="UniProtKB">
        <authorList>
            <consortium name="Ensembl"/>
        </authorList>
    </citation>
    <scope>IDENTIFICATION</scope>
</reference>
<dbReference type="SUPFAM" id="SSF50814">
    <property type="entry name" value="Lipocalins"/>
    <property type="match status" value="1"/>
</dbReference>
<keyword evidence="14" id="KW-1185">Reference proteome</keyword>
<dbReference type="GO" id="GO:0034384">
    <property type="term" value="P:high-density lipoprotein particle clearance"/>
    <property type="evidence" value="ECO:0007669"/>
    <property type="project" value="Ensembl"/>
</dbReference>
<evidence type="ECO:0000313" key="13">
    <source>
        <dbReference type="Ensembl" id="ENSPTXP00000025260.1"/>
    </source>
</evidence>
<dbReference type="CTD" id="55937"/>
<keyword evidence="7 12" id="KW-0732">Signal</keyword>
<dbReference type="GO" id="GO:0034380">
    <property type="term" value="P:high-density lipoprotein particle assembly"/>
    <property type="evidence" value="ECO:0007669"/>
    <property type="project" value="Ensembl"/>
</dbReference>
<evidence type="ECO:0000256" key="9">
    <source>
        <dbReference type="ARBA" id="ARBA00023055"/>
    </source>
</evidence>
<evidence type="ECO:0000313" key="14">
    <source>
        <dbReference type="Proteomes" id="UP000472273"/>
    </source>
</evidence>
<keyword evidence="6" id="KW-0964">Secreted</keyword>
<dbReference type="GO" id="GO:0042157">
    <property type="term" value="P:lipoprotein metabolic process"/>
    <property type="evidence" value="ECO:0007669"/>
    <property type="project" value="Ensembl"/>
</dbReference>
<keyword evidence="10" id="KW-1015">Disulfide bond</keyword>
<evidence type="ECO:0000256" key="8">
    <source>
        <dbReference type="ARBA" id="ARBA00022850"/>
    </source>
</evidence>
<comment type="function">
    <text evidence="11">Probably involved in lipid transport. Can bind sphingosine-1-phosphate, myristic acid, palmitic acid and stearic acid, retinol, all-trans-retinoic acid and 9-cis-retinoic acid.</text>
</comment>
<evidence type="ECO:0000256" key="5">
    <source>
        <dbReference type="ARBA" id="ARBA00022448"/>
    </source>
</evidence>
<dbReference type="PANTHER" id="PTHR32028">
    <property type="entry name" value="APOLIPOPROTEIN M"/>
    <property type="match status" value="1"/>
</dbReference>
<dbReference type="GO" id="GO:0033344">
    <property type="term" value="P:cholesterol efflux"/>
    <property type="evidence" value="ECO:0007669"/>
    <property type="project" value="Ensembl"/>
</dbReference>
<sequence length="183" mass="21143">MEGLWTYLFYLYGLLVDAVFPCENLVKLQANELNRDQYLGRWLFIAAASSSSSSLETFAYVDSTLFSMNQTESPERLQLGAAIRLKTGQCVPKSWNYLLEEKSADLATEGRPHMRTELFSAKCPNTIIVQETDQDYQRILFYSRILHPEEHCLADFWNKASCLEMNEFLLIPRTQDACEFQQT</sequence>
<keyword evidence="5" id="KW-0813">Transport</keyword>
<comment type="similarity">
    <text evidence="2">Belongs to the calycin superfamily. Lipocalin family. Highly divergent.</text>
</comment>
<proteinExistence type="inferred from homology"/>
<name>A0A670ZRA5_PSETE</name>
<dbReference type="InterPro" id="IPR022734">
    <property type="entry name" value="ApoM"/>
</dbReference>
<dbReference type="GO" id="GO:0034362">
    <property type="term" value="C:low-density lipoprotein particle"/>
    <property type="evidence" value="ECO:0007669"/>
    <property type="project" value="Ensembl"/>
</dbReference>
<dbReference type="GO" id="GO:0005543">
    <property type="term" value="F:phospholipid binding"/>
    <property type="evidence" value="ECO:0007669"/>
    <property type="project" value="Ensembl"/>
</dbReference>
<dbReference type="Gene3D" id="2.40.128.20">
    <property type="match status" value="1"/>
</dbReference>
<dbReference type="InterPro" id="IPR022272">
    <property type="entry name" value="Lipocalin_CS"/>
</dbReference>
<dbReference type="Proteomes" id="UP000472273">
    <property type="component" value="Unplaced"/>
</dbReference>
<dbReference type="GeneID" id="113449100"/>
<dbReference type="OrthoDB" id="9944312at2759"/>
<accession>A0A670ZRA5</accession>
<keyword evidence="8" id="KW-0345">HDL</keyword>
<dbReference type="InterPro" id="IPR012674">
    <property type="entry name" value="Calycin"/>
</dbReference>
<evidence type="ECO:0000256" key="2">
    <source>
        <dbReference type="ARBA" id="ARBA00007071"/>
    </source>
</evidence>
<evidence type="ECO:0000256" key="1">
    <source>
        <dbReference type="ARBA" id="ARBA00004613"/>
    </source>
</evidence>
<dbReference type="AlphaFoldDB" id="A0A670ZRA5"/>
<feature type="chain" id="PRO_5025594520" description="Apolipoprotein M" evidence="12">
    <location>
        <begin position="19"/>
        <end position="183"/>
    </location>
</feature>